<evidence type="ECO:0000256" key="1">
    <source>
        <dbReference type="ARBA" id="ARBA00010641"/>
    </source>
</evidence>
<evidence type="ECO:0000256" key="4">
    <source>
        <dbReference type="ARBA" id="ARBA00023163"/>
    </source>
</evidence>
<feature type="domain" description="RNA polymerase sigma-70 region 2" evidence="5">
    <location>
        <begin position="12"/>
        <end position="75"/>
    </location>
</feature>
<dbReference type="OrthoDB" id="9794508at2"/>
<dbReference type="EMBL" id="SADV01000025">
    <property type="protein sequence ID" value="TQR28694.1"/>
    <property type="molecule type" value="Genomic_DNA"/>
</dbReference>
<protein>
    <submittedName>
        <fullName evidence="7">Sigma-70 family RNA polymerase sigma factor</fullName>
    </submittedName>
</protein>
<dbReference type="SUPFAM" id="SSF88659">
    <property type="entry name" value="Sigma3 and sigma4 domains of RNA polymerase sigma factors"/>
    <property type="match status" value="1"/>
</dbReference>
<feature type="domain" description="RNA polymerase sigma factor 70 region 4 type 2" evidence="6">
    <location>
        <begin position="108"/>
        <end position="158"/>
    </location>
</feature>
<gene>
    <name evidence="7" type="ORF">C7Y47_20595</name>
</gene>
<keyword evidence="2" id="KW-0805">Transcription regulation</keyword>
<evidence type="ECO:0000313" key="8">
    <source>
        <dbReference type="Proteomes" id="UP000317944"/>
    </source>
</evidence>
<evidence type="ECO:0000259" key="5">
    <source>
        <dbReference type="Pfam" id="PF04542"/>
    </source>
</evidence>
<dbReference type="Pfam" id="PF04542">
    <property type="entry name" value="Sigma70_r2"/>
    <property type="match status" value="1"/>
</dbReference>
<dbReference type="Gene3D" id="1.10.1740.10">
    <property type="match status" value="1"/>
</dbReference>
<evidence type="ECO:0000259" key="6">
    <source>
        <dbReference type="Pfam" id="PF08281"/>
    </source>
</evidence>
<comment type="caution">
    <text evidence="7">The sequence shown here is derived from an EMBL/GenBank/DDBJ whole genome shotgun (WGS) entry which is preliminary data.</text>
</comment>
<dbReference type="Pfam" id="PF08281">
    <property type="entry name" value="Sigma70_r4_2"/>
    <property type="match status" value="1"/>
</dbReference>
<dbReference type="InterPro" id="IPR014284">
    <property type="entry name" value="RNA_pol_sigma-70_dom"/>
</dbReference>
<proteinExistence type="inferred from homology"/>
<dbReference type="GO" id="GO:0003677">
    <property type="term" value="F:DNA binding"/>
    <property type="evidence" value="ECO:0007669"/>
    <property type="project" value="InterPro"/>
</dbReference>
<evidence type="ECO:0000313" key="7">
    <source>
        <dbReference type="EMBL" id="TQR28694.1"/>
    </source>
</evidence>
<dbReference type="PANTHER" id="PTHR43133">
    <property type="entry name" value="RNA POLYMERASE ECF-TYPE SIGMA FACTO"/>
    <property type="match status" value="1"/>
</dbReference>
<dbReference type="GO" id="GO:0016987">
    <property type="term" value="F:sigma factor activity"/>
    <property type="evidence" value="ECO:0007669"/>
    <property type="project" value="UniProtKB-KW"/>
</dbReference>
<dbReference type="InterPro" id="IPR013325">
    <property type="entry name" value="RNA_pol_sigma_r2"/>
</dbReference>
<dbReference type="InterPro" id="IPR007627">
    <property type="entry name" value="RNA_pol_sigma70_r2"/>
</dbReference>
<dbReference type="AlphaFoldDB" id="A0A544U9C3"/>
<dbReference type="InterPro" id="IPR013324">
    <property type="entry name" value="RNA_pol_sigma_r3/r4-like"/>
</dbReference>
<organism evidence="7 8">
    <name type="scientific">Lysinibacillus sphaericus</name>
    <name type="common">Bacillus sphaericus</name>
    <dbReference type="NCBI Taxonomy" id="1421"/>
    <lineage>
        <taxon>Bacteria</taxon>
        <taxon>Bacillati</taxon>
        <taxon>Bacillota</taxon>
        <taxon>Bacilli</taxon>
        <taxon>Bacillales</taxon>
        <taxon>Bacillaceae</taxon>
        <taxon>Lysinibacillus</taxon>
    </lineage>
</organism>
<evidence type="ECO:0000256" key="2">
    <source>
        <dbReference type="ARBA" id="ARBA00023015"/>
    </source>
</evidence>
<reference evidence="7 8" key="1">
    <citation type="submission" date="2018-03" db="EMBL/GenBank/DDBJ databases">
        <title>Aerobic endospore-forming bacteria genome sequencing and assembly.</title>
        <authorList>
            <person name="Cavalcante D.A."/>
            <person name="Driks A."/>
            <person name="Putonti C."/>
            <person name="De-Souza M.T."/>
        </authorList>
    </citation>
    <scope>NUCLEOTIDE SEQUENCE [LARGE SCALE GENOMIC DNA]</scope>
    <source>
        <strain evidence="7 8">SDF0037</strain>
    </source>
</reference>
<dbReference type="GO" id="GO:0006352">
    <property type="term" value="P:DNA-templated transcription initiation"/>
    <property type="evidence" value="ECO:0007669"/>
    <property type="project" value="InterPro"/>
</dbReference>
<keyword evidence="4" id="KW-0804">Transcription</keyword>
<dbReference type="SUPFAM" id="SSF88946">
    <property type="entry name" value="Sigma2 domain of RNA polymerase sigma factors"/>
    <property type="match status" value="1"/>
</dbReference>
<name>A0A544U9C3_LYSSH</name>
<dbReference type="RefSeq" id="WP_142510461.1">
    <property type="nucleotide sequence ID" value="NZ_SADV01000025.1"/>
</dbReference>
<dbReference type="InterPro" id="IPR036388">
    <property type="entry name" value="WH-like_DNA-bd_sf"/>
</dbReference>
<dbReference type="InterPro" id="IPR039425">
    <property type="entry name" value="RNA_pol_sigma-70-like"/>
</dbReference>
<dbReference type="PANTHER" id="PTHR43133:SF60">
    <property type="entry name" value="RNA POLYMERASE SIGMA FACTOR SIGV"/>
    <property type="match status" value="1"/>
</dbReference>
<dbReference type="NCBIfam" id="TIGR02937">
    <property type="entry name" value="sigma70-ECF"/>
    <property type="match status" value="1"/>
</dbReference>
<comment type="similarity">
    <text evidence="1">Belongs to the sigma-70 factor family. ECF subfamily.</text>
</comment>
<evidence type="ECO:0000256" key="3">
    <source>
        <dbReference type="ARBA" id="ARBA00023082"/>
    </source>
</evidence>
<dbReference type="InterPro" id="IPR013249">
    <property type="entry name" value="RNA_pol_sigma70_r4_t2"/>
</dbReference>
<keyword evidence="3" id="KW-0731">Sigma factor</keyword>
<sequence>MLLEINELEEIMQQHTERLIRLAFYYVKDLQSAEDIVQDVFIKFYDNEQNYEERGELRAYLSRLVINKSKDYLRSWTYRKIQVQQKIFAKQAVTKRDMLVQQDEQTLVENAILALPLKQREILIYFYFEEMSVINIAELLSIPESTVKTRLRRGRELLKPKLQHIEWEVLLHE</sequence>
<dbReference type="CDD" id="cd06171">
    <property type="entry name" value="Sigma70_r4"/>
    <property type="match status" value="1"/>
</dbReference>
<accession>A0A544U9C3</accession>
<dbReference type="Gene3D" id="1.10.10.10">
    <property type="entry name" value="Winged helix-like DNA-binding domain superfamily/Winged helix DNA-binding domain"/>
    <property type="match status" value="1"/>
</dbReference>
<dbReference type="Proteomes" id="UP000317944">
    <property type="component" value="Unassembled WGS sequence"/>
</dbReference>